<proteinExistence type="predicted"/>
<dbReference type="EMBL" id="KB467942">
    <property type="protein sequence ID" value="PCH38118.1"/>
    <property type="molecule type" value="Genomic_DNA"/>
</dbReference>
<keyword evidence="4 6" id="KW-0472">Membrane</keyword>
<dbReference type="Proteomes" id="UP000218811">
    <property type="component" value="Unassembled WGS sequence"/>
</dbReference>
<dbReference type="Gene3D" id="1.20.1250.20">
    <property type="entry name" value="MFS general substrate transporter like domains"/>
    <property type="match status" value="2"/>
</dbReference>
<dbReference type="GO" id="GO:0000329">
    <property type="term" value="C:fungal-type vacuole membrane"/>
    <property type="evidence" value="ECO:0007669"/>
    <property type="project" value="TreeGrafter"/>
</dbReference>
<feature type="transmembrane region" description="Helical" evidence="6">
    <location>
        <begin position="417"/>
        <end position="438"/>
    </location>
</feature>
<feature type="transmembrane region" description="Helical" evidence="6">
    <location>
        <begin position="114"/>
        <end position="136"/>
    </location>
</feature>
<protein>
    <submittedName>
        <fullName evidence="7">MFS general substrate transporter</fullName>
    </submittedName>
</protein>
<comment type="subcellular location">
    <subcellularLocation>
        <location evidence="1">Membrane</location>
        <topology evidence="1">Multi-pass membrane protein</topology>
    </subcellularLocation>
</comment>
<dbReference type="AlphaFoldDB" id="A0A2H3JK46"/>
<feature type="transmembrane region" description="Helical" evidence="6">
    <location>
        <begin position="355"/>
        <end position="374"/>
    </location>
</feature>
<feature type="transmembrane region" description="Helical" evidence="6">
    <location>
        <begin position="178"/>
        <end position="200"/>
    </location>
</feature>
<reference evidence="7 8" key="1">
    <citation type="journal article" date="2012" name="Science">
        <title>The Paleozoic origin of enzymatic lignin decomposition reconstructed from 31 fungal genomes.</title>
        <authorList>
            <person name="Floudas D."/>
            <person name="Binder M."/>
            <person name="Riley R."/>
            <person name="Barry K."/>
            <person name="Blanchette R.A."/>
            <person name="Henrissat B."/>
            <person name="Martinez A.T."/>
            <person name="Otillar R."/>
            <person name="Spatafora J.W."/>
            <person name="Yadav J.S."/>
            <person name="Aerts A."/>
            <person name="Benoit I."/>
            <person name="Boyd A."/>
            <person name="Carlson A."/>
            <person name="Copeland A."/>
            <person name="Coutinho P.M."/>
            <person name="de Vries R.P."/>
            <person name="Ferreira P."/>
            <person name="Findley K."/>
            <person name="Foster B."/>
            <person name="Gaskell J."/>
            <person name="Glotzer D."/>
            <person name="Gorecki P."/>
            <person name="Heitman J."/>
            <person name="Hesse C."/>
            <person name="Hori C."/>
            <person name="Igarashi K."/>
            <person name="Jurgens J.A."/>
            <person name="Kallen N."/>
            <person name="Kersten P."/>
            <person name="Kohler A."/>
            <person name="Kuees U."/>
            <person name="Kumar T.K.A."/>
            <person name="Kuo A."/>
            <person name="LaButti K."/>
            <person name="Larrondo L.F."/>
            <person name="Lindquist E."/>
            <person name="Ling A."/>
            <person name="Lombard V."/>
            <person name="Lucas S."/>
            <person name="Lundell T."/>
            <person name="Martin R."/>
            <person name="McLaughlin D.J."/>
            <person name="Morgenstern I."/>
            <person name="Morin E."/>
            <person name="Murat C."/>
            <person name="Nagy L.G."/>
            <person name="Nolan M."/>
            <person name="Ohm R.A."/>
            <person name="Patyshakuliyeva A."/>
            <person name="Rokas A."/>
            <person name="Ruiz-Duenas F.J."/>
            <person name="Sabat G."/>
            <person name="Salamov A."/>
            <person name="Samejima M."/>
            <person name="Schmutz J."/>
            <person name="Slot J.C."/>
            <person name="St John F."/>
            <person name="Stenlid J."/>
            <person name="Sun H."/>
            <person name="Sun S."/>
            <person name="Syed K."/>
            <person name="Tsang A."/>
            <person name="Wiebenga A."/>
            <person name="Young D."/>
            <person name="Pisabarro A."/>
            <person name="Eastwood D.C."/>
            <person name="Martin F."/>
            <person name="Cullen D."/>
            <person name="Grigoriev I.V."/>
            <person name="Hibbett D.S."/>
        </authorList>
    </citation>
    <scope>NUCLEOTIDE SEQUENCE [LARGE SCALE GENOMIC DNA]</scope>
    <source>
        <strain evidence="7 8">MD-104</strain>
    </source>
</reference>
<dbReference type="SUPFAM" id="SSF103473">
    <property type="entry name" value="MFS general substrate transporter"/>
    <property type="match status" value="1"/>
</dbReference>
<keyword evidence="3 6" id="KW-1133">Transmembrane helix</keyword>
<evidence type="ECO:0000256" key="1">
    <source>
        <dbReference type="ARBA" id="ARBA00004141"/>
    </source>
</evidence>
<dbReference type="STRING" id="742152.A0A2H3JK46"/>
<name>A0A2H3JK46_WOLCO</name>
<organism evidence="7 8">
    <name type="scientific">Wolfiporia cocos (strain MD-104)</name>
    <name type="common">Brown rot fungus</name>
    <dbReference type="NCBI Taxonomy" id="742152"/>
    <lineage>
        <taxon>Eukaryota</taxon>
        <taxon>Fungi</taxon>
        <taxon>Dikarya</taxon>
        <taxon>Basidiomycota</taxon>
        <taxon>Agaricomycotina</taxon>
        <taxon>Agaricomycetes</taxon>
        <taxon>Polyporales</taxon>
        <taxon>Phaeolaceae</taxon>
        <taxon>Wolfiporia</taxon>
    </lineage>
</organism>
<feature type="transmembrane region" description="Helical" evidence="6">
    <location>
        <begin position="143"/>
        <end position="166"/>
    </location>
</feature>
<feature type="region of interest" description="Disordered" evidence="5">
    <location>
        <begin position="223"/>
        <end position="242"/>
    </location>
</feature>
<dbReference type="Pfam" id="PF07690">
    <property type="entry name" value="MFS_1"/>
    <property type="match status" value="1"/>
</dbReference>
<feature type="transmembrane region" description="Helical" evidence="6">
    <location>
        <begin position="47"/>
        <end position="65"/>
    </location>
</feature>
<feature type="transmembrane region" description="Helical" evidence="6">
    <location>
        <begin position="380"/>
        <end position="405"/>
    </location>
</feature>
<dbReference type="PANTHER" id="PTHR21576:SF158">
    <property type="entry name" value="RIBOSOMAL RNA-PROCESSING PROTEIN 12-LIKE CONSERVED DOMAIN-CONTAINING PROTEIN"/>
    <property type="match status" value="1"/>
</dbReference>
<keyword evidence="2 6" id="KW-0812">Transmembrane</keyword>
<evidence type="ECO:0000256" key="4">
    <source>
        <dbReference type="ARBA" id="ARBA00023136"/>
    </source>
</evidence>
<accession>A0A2H3JK46</accession>
<evidence type="ECO:0000256" key="3">
    <source>
        <dbReference type="ARBA" id="ARBA00022989"/>
    </source>
</evidence>
<gene>
    <name evidence="7" type="ORF">WOLCODRAFT_161320</name>
</gene>
<dbReference type="InterPro" id="IPR011701">
    <property type="entry name" value="MFS"/>
</dbReference>
<evidence type="ECO:0000256" key="2">
    <source>
        <dbReference type="ARBA" id="ARBA00022692"/>
    </source>
</evidence>
<evidence type="ECO:0000313" key="8">
    <source>
        <dbReference type="Proteomes" id="UP000218811"/>
    </source>
</evidence>
<evidence type="ECO:0000256" key="5">
    <source>
        <dbReference type="SAM" id="MobiDB-lite"/>
    </source>
</evidence>
<dbReference type="GO" id="GO:0022857">
    <property type="term" value="F:transmembrane transporter activity"/>
    <property type="evidence" value="ECO:0007669"/>
    <property type="project" value="InterPro"/>
</dbReference>
<feature type="transmembrane region" description="Helical" evidence="6">
    <location>
        <begin position="72"/>
        <end position="94"/>
    </location>
</feature>
<feature type="compositionally biased region" description="Acidic residues" evidence="5">
    <location>
        <begin position="225"/>
        <end position="234"/>
    </location>
</feature>
<sequence length="485" mass="52205">MGAFSKGRMALITCSIAANAICAGGFYTFPLISPTLVAKLKLSQPQLSTIMLAAMVGQYATAAPVGKVLDRYGPWSCSLIASLVLSLGYGLFAWDYSKSSEDAIASSLSVFPHLVIYFGLLGTGTVLSYFSLLFAATRTFPQYMGFASGTSLAIFGMSPLFLSMIATRFFHNELGVDVTRYFTFLAILTGTVNLFGGLVLPGPPIEAKPVMLSVEESYVEHEPAEEPDLADASEESTLLAGPRKPTADVTVLVAQEPDHLSAIDLFRDPYFWVMACVVSLLVGAAEMIKSNIGLIVLSLPSSTPESIAAQVQLIAVSDTLTRLLVGPLADFISPVASYSDDGIWAFPRKPYVTRVLFPAGASILYALTFIWPIVGVRSQGALWPLSISTGIVNGTVFTTMPSLLASIWGAPNQGRNFGFISYTCFVGTTAFSYLYAFVAISHTLPEDGVCHGPQCWRFTFWLSVGTSLVAMLLSVLLWRKWSARV</sequence>
<dbReference type="PANTHER" id="PTHR21576">
    <property type="entry name" value="UNCHARACTERIZED NODULIN-LIKE PROTEIN"/>
    <property type="match status" value="1"/>
</dbReference>
<keyword evidence="8" id="KW-1185">Reference proteome</keyword>
<dbReference type="OrthoDB" id="410267at2759"/>
<feature type="transmembrane region" description="Helical" evidence="6">
    <location>
        <begin position="458"/>
        <end position="478"/>
    </location>
</feature>
<dbReference type="InterPro" id="IPR036259">
    <property type="entry name" value="MFS_trans_sf"/>
</dbReference>
<dbReference type="OMA" id="PTMWWLA"/>
<evidence type="ECO:0000313" key="7">
    <source>
        <dbReference type="EMBL" id="PCH38118.1"/>
    </source>
</evidence>
<evidence type="ECO:0000256" key="6">
    <source>
        <dbReference type="SAM" id="Phobius"/>
    </source>
</evidence>